<feature type="signal peptide" evidence="3">
    <location>
        <begin position="1"/>
        <end position="20"/>
    </location>
</feature>
<keyword evidence="2 3" id="KW-0645">Protease</keyword>
<evidence type="ECO:0000256" key="2">
    <source>
        <dbReference type="PROSITE-ProRule" id="PRU01211"/>
    </source>
</evidence>
<feature type="binding site" evidence="2">
    <location>
        <position position="218"/>
    </location>
    <ligand>
        <name>Zn(2+)</name>
        <dbReference type="ChEBI" id="CHEBI:29105"/>
        <note>catalytic</note>
    </ligand>
</feature>
<comment type="cofactor">
    <cofactor evidence="2 3">
        <name>Zn(2+)</name>
        <dbReference type="ChEBI" id="CHEBI:29105"/>
    </cofactor>
    <text evidence="2 3">Binds 1 zinc ion per subunit.</text>
</comment>
<dbReference type="Pfam" id="PF01400">
    <property type="entry name" value="Astacin"/>
    <property type="match status" value="1"/>
</dbReference>
<accession>A0A914E4C6</accession>
<keyword evidence="1" id="KW-1015">Disulfide bond</keyword>
<dbReference type="WBParaSite" id="ACRNAN_scaffold5319.g14141.t1">
    <property type="protein sequence ID" value="ACRNAN_scaffold5319.g14141.t1"/>
    <property type="gene ID" value="ACRNAN_scaffold5319.g14141"/>
</dbReference>
<dbReference type="PANTHER" id="PTHR10127:SF793">
    <property type="entry name" value="ZINC METALLOPROTEINASE NAS-31"/>
    <property type="match status" value="1"/>
</dbReference>
<dbReference type="AlphaFoldDB" id="A0A914E4C6"/>
<dbReference type="GO" id="GO:0008270">
    <property type="term" value="F:zinc ion binding"/>
    <property type="evidence" value="ECO:0007669"/>
    <property type="project" value="UniProtKB-UniRule"/>
</dbReference>
<evidence type="ECO:0000313" key="5">
    <source>
        <dbReference type="Proteomes" id="UP000887540"/>
    </source>
</evidence>
<keyword evidence="3" id="KW-0732">Signal</keyword>
<dbReference type="CDD" id="cd04280">
    <property type="entry name" value="ZnMc_astacin_like"/>
    <property type="match status" value="1"/>
</dbReference>
<keyword evidence="2 3" id="KW-0862">Zinc</keyword>
<dbReference type="Proteomes" id="UP000887540">
    <property type="component" value="Unplaced"/>
</dbReference>
<feature type="domain" description="Peptidase M12A" evidence="4">
    <location>
        <begin position="127"/>
        <end position="323"/>
    </location>
</feature>
<feature type="binding site" evidence="2">
    <location>
        <position position="222"/>
    </location>
    <ligand>
        <name>Zn(2+)</name>
        <dbReference type="ChEBI" id="CHEBI:29105"/>
        <note>catalytic</note>
    </ligand>
</feature>
<keyword evidence="2 3" id="KW-0482">Metalloprotease</keyword>
<protein>
    <recommendedName>
        <fullName evidence="3">Metalloendopeptidase</fullName>
        <ecNumber evidence="3">3.4.24.-</ecNumber>
    </recommendedName>
</protein>
<keyword evidence="5" id="KW-1185">Reference proteome</keyword>
<dbReference type="PROSITE" id="PS51864">
    <property type="entry name" value="ASTACIN"/>
    <property type="match status" value="1"/>
</dbReference>
<dbReference type="InterPro" id="IPR034035">
    <property type="entry name" value="Astacin-like_dom"/>
</dbReference>
<dbReference type="SUPFAM" id="SSF55486">
    <property type="entry name" value="Metalloproteases ('zincins'), catalytic domain"/>
    <property type="match status" value="1"/>
</dbReference>
<evidence type="ECO:0000259" key="4">
    <source>
        <dbReference type="PROSITE" id="PS51864"/>
    </source>
</evidence>
<feature type="active site" evidence="2">
    <location>
        <position position="219"/>
    </location>
</feature>
<keyword evidence="2 3" id="KW-0378">Hydrolase</keyword>
<evidence type="ECO:0000313" key="6">
    <source>
        <dbReference type="WBParaSite" id="ACRNAN_scaffold5319.g14141.t1"/>
    </source>
</evidence>
<dbReference type="Gene3D" id="3.40.390.10">
    <property type="entry name" value="Collagenase (Catalytic Domain)"/>
    <property type="match status" value="1"/>
</dbReference>
<feature type="binding site" evidence="2">
    <location>
        <position position="228"/>
    </location>
    <ligand>
        <name>Zn(2+)</name>
        <dbReference type="ChEBI" id="CHEBI:29105"/>
        <note>catalytic</note>
    </ligand>
</feature>
<dbReference type="InterPro" id="IPR006026">
    <property type="entry name" value="Peptidase_Metallo"/>
</dbReference>
<dbReference type="InterPro" id="IPR001506">
    <property type="entry name" value="Peptidase_M12A"/>
</dbReference>
<dbReference type="PANTHER" id="PTHR10127">
    <property type="entry name" value="DISCOIDIN, CUB, EGF, LAMININ , AND ZINC METALLOPROTEASE DOMAIN CONTAINING"/>
    <property type="match status" value="1"/>
</dbReference>
<evidence type="ECO:0000256" key="3">
    <source>
        <dbReference type="RuleBase" id="RU361183"/>
    </source>
</evidence>
<proteinExistence type="predicted"/>
<dbReference type="GO" id="GO:0004222">
    <property type="term" value="F:metalloendopeptidase activity"/>
    <property type="evidence" value="ECO:0007669"/>
    <property type="project" value="UniProtKB-UniRule"/>
</dbReference>
<dbReference type="SMART" id="SM00235">
    <property type="entry name" value="ZnMc"/>
    <property type="match status" value="1"/>
</dbReference>
<evidence type="ECO:0000256" key="1">
    <source>
        <dbReference type="ARBA" id="ARBA00023157"/>
    </source>
</evidence>
<organism evidence="5 6">
    <name type="scientific">Acrobeloides nanus</name>
    <dbReference type="NCBI Taxonomy" id="290746"/>
    <lineage>
        <taxon>Eukaryota</taxon>
        <taxon>Metazoa</taxon>
        <taxon>Ecdysozoa</taxon>
        <taxon>Nematoda</taxon>
        <taxon>Chromadorea</taxon>
        <taxon>Rhabditida</taxon>
        <taxon>Tylenchina</taxon>
        <taxon>Cephalobomorpha</taxon>
        <taxon>Cephaloboidea</taxon>
        <taxon>Cephalobidae</taxon>
        <taxon>Acrobeloides</taxon>
    </lineage>
</organism>
<dbReference type="InterPro" id="IPR024079">
    <property type="entry name" value="MetalloPept_cat_dom_sf"/>
</dbReference>
<sequence>MNVYIFLLLIVVVVIDVLEASSDDITKQHYEKSVLKNHKDITRIKEKLGQWKNSVVTKLTSSETNHQKRTARHLTSKRNSVGNQPITLTELNKDLLDVLYQVDMFLTEKQWDDFLSKTNGKNRRKRQASSSSFRLWAMPIPYYIDTTTVDAHTKDLIEQGVAFWQNYTCLRFTELTAPSSPCVQFIKDNGCYSYIGYNRIIQDLSIGVGCEHFGIITHEINHALGVFHEQSRYDRDSYITIDFTNIQPASINNFNEETNTTTTNHNVPYDYGSVMHYGEADFAINPSIPNIYAKEAYQQNTMGQRFKPNFNDLLLINTHYSCLENSGSGTLPLFFTIEYPISETLD</sequence>
<dbReference type="GO" id="GO:0006508">
    <property type="term" value="P:proteolysis"/>
    <property type="evidence" value="ECO:0007669"/>
    <property type="project" value="UniProtKB-KW"/>
</dbReference>
<reference evidence="6" key="1">
    <citation type="submission" date="2022-11" db="UniProtKB">
        <authorList>
            <consortium name="WormBaseParasite"/>
        </authorList>
    </citation>
    <scope>IDENTIFICATION</scope>
</reference>
<name>A0A914E4C6_9BILA</name>
<feature type="chain" id="PRO_5038155726" description="Metalloendopeptidase" evidence="3">
    <location>
        <begin position="21"/>
        <end position="346"/>
    </location>
</feature>
<dbReference type="EC" id="3.4.24.-" evidence="3"/>
<comment type="caution">
    <text evidence="2">Lacks conserved residue(s) required for the propagation of feature annotation.</text>
</comment>
<keyword evidence="2 3" id="KW-0479">Metal-binding</keyword>
<dbReference type="PRINTS" id="PR00480">
    <property type="entry name" value="ASTACIN"/>
</dbReference>